<dbReference type="PANTHER" id="PTHR42879:SF2">
    <property type="entry name" value="3-OXOACYL-[ACYL-CARRIER-PROTEIN] REDUCTASE FABG"/>
    <property type="match status" value="1"/>
</dbReference>
<keyword evidence="3" id="KW-0560">Oxidoreductase</keyword>
<proteinExistence type="inferred from homology"/>
<gene>
    <name evidence="3" type="ORF">MPLDJ20_20201</name>
</gene>
<dbReference type="PANTHER" id="PTHR42879">
    <property type="entry name" value="3-OXOACYL-(ACYL-CARRIER-PROTEIN) REDUCTASE"/>
    <property type="match status" value="1"/>
</dbReference>
<organism evidence="3 4">
    <name type="scientific">Mesorhizobium plurifarium</name>
    <dbReference type="NCBI Taxonomy" id="69974"/>
    <lineage>
        <taxon>Bacteria</taxon>
        <taxon>Pseudomonadati</taxon>
        <taxon>Pseudomonadota</taxon>
        <taxon>Alphaproteobacteria</taxon>
        <taxon>Hyphomicrobiales</taxon>
        <taxon>Phyllobacteriaceae</taxon>
        <taxon>Mesorhizobium</taxon>
    </lineage>
</organism>
<dbReference type="EC" id="1.1.1.140" evidence="3"/>
<accession>A0A090GKH8</accession>
<sequence>MADQGGELAGQISLVTGAGSGIGLGIAGVLARHGSVVVCLDIKAAAAEDAAKQIEASGARAFSRQHDVRDWEGAKVLANEVEESIGPIGILVNNAGVYHAASLENLSQEAHERLYAVNVGGVFGMCRAVIPGMKRRREGKIVNISSVAGRDPLALSPSYGSSKSAVLGLTKSLAKDLAGYNINVNAVLPGFVWSELTQQSCVEMAAITGKTAEEVWQSRVAAVPLKRAQDPEDIGEAVAFLASARARNITGQGLSVCGGAQMHG</sequence>
<dbReference type="GO" id="GO:0032787">
    <property type="term" value="P:monocarboxylic acid metabolic process"/>
    <property type="evidence" value="ECO:0007669"/>
    <property type="project" value="UniProtKB-ARBA"/>
</dbReference>
<dbReference type="EMBL" id="CCNB01000012">
    <property type="protein sequence ID" value="CDX35454.1"/>
    <property type="molecule type" value="Genomic_DNA"/>
</dbReference>
<evidence type="ECO:0000256" key="2">
    <source>
        <dbReference type="RuleBase" id="RU000363"/>
    </source>
</evidence>
<evidence type="ECO:0000313" key="4">
    <source>
        <dbReference type="Proteomes" id="UP000046373"/>
    </source>
</evidence>
<evidence type="ECO:0000313" key="3">
    <source>
        <dbReference type="EMBL" id="CDX35454.1"/>
    </source>
</evidence>
<dbReference type="Proteomes" id="UP000046373">
    <property type="component" value="Unassembled WGS sequence"/>
</dbReference>
<dbReference type="FunFam" id="3.40.50.720:FF:000084">
    <property type="entry name" value="Short-chain dehydrogenase reductase"/>
    <property type="match status" value="1"/>
</dbReference>
<dbReference type="InterPro" id="IPR020904">
    <property type="entry name" value="Sc_DH/Rdtase_CS"/>
</dbReference>
<evidence type="ECO:0000256" key="1">
    <source>
        <dbReference type="ARBA" id="ARBA00006484"/>
    </source>
</evidence>
<dbReference type="AlphaFoldDB" id="A0A090GKH8"/>
<comment type="similarity">
    <text evidence="1 2">Belongs to the short-chain dehydrogenases/reductases (SDR) family.</text>
</comment>
<reference evidence="3 4" key="1">
    <citation type="submission" date="2014-08" db="EMBL/GenBank/DDBJ databases">
        <authorList>
            <person name="Moulin Lionel"/>
        </authorList>
    </citation>
    <scope>NUCLEOTIDE SEQUENCE [LARGE SCALE GENOMIC DNA]</scope>
</reference>
<dbReference type="Pfam" id="PF00106">
    <property type="entry name" value="adh_short"/>
    <property type="match status" value="1"/>
</dbReference>
<dbReference type="InterPro" id="IPR036291">
    <property type="entry name" value="NAD(P)-bd_dom_sf"/>
</dbReference>
<dbReference type="GeneID" id="31890385"/>
<dbReference type="InterPro" id="IPR002347">
    <property type="entry name" value="SDR_fam"/>
</dbReference>
<name>A0A090GKH8_MESPL</name>
<protein>
    <submittedName>
        <fullName evidence="3">Putative sorbitol-6-phosphate dehydrogenase</fullName>
        <ecNumber evidence="3">1.1.1.140</ecNumber>
    </submittedName>
</protein>
<dbReference type="PRINTS" id="PR00081">
    <property type="entry name" value="GDHRDH"/>
</dbReference>
<dbReference type="CDD" id="cd05233">
    <property type="entry name" value="SDR_c"/>
    <property type="match status" value="1"/>
</dbReference>
<dbReference type="Gene3D" id="3.40.50.720">
    <property type="entry name" value="NAD(P)-binding Rossmann-like Domain"/>
    <property type="match status" value="1"/>
</dbReference>
<dbReference type="SUPFAM" id="SSF51735">
    <property type="entry name" value="NAD(P)-binding Rossmann-fold domains"/>
    <property type="match status" value="1"/>
</dbReference>
<dbReference type="PROSITE" id="PS00061">
    <property type="entry name" value="ADH_SHORT"/>
    <property type="match status" value="1"/>
</dbReference>
<dbReference type="GO" id="GO:0009010">
    <property type="term" value="F:sorbitol-6-phosphate 2-dehydrogenase activity"/>
    <property type="evidence" value="ECO:0007669"/>
    <property type="project" value="UniProtKB-EC"/>
</dbReference>
<dbReference type="PRINTS" id="PR00080">
    <property type="entry name" value="SDRFAMILY"/>
</dbReference>
<dbReference type="InterPro" id="IPR050259">
    <property type="entry name" value="SDR"/>
</dbReference>